<proteinExistence type="predicted"/>
<keyword evidence="2" id="KW-0472">Membrane</keyword>
<feature type="region of interest" description="Disordered" evidence="1">
    <location>
        <begin position="35"/>
        <end position="74"/>
    </location>
</feature>
<evidence type="ECO:0000313" key="4">
    <source>
        <dbReference type="Proteomes" id="UP000242699"/>
    </source>
</evidence>
<evidence type="ECO:0000256" key="1">
    <source>
        <dbReference type="SAM" id="MobiDB-lite"/>
    </source>
</evidence>
<sequence>MASRKKLIAGFAGVLVVGGLVMWYGLHTAHAPAPGHHPVAAGHAHPARGTKHPVRKTPVSQTRSPGVPGTRYAQGLTPQPLGSVAWARQMRTVLSRQWGTAAPRLWIAPDPVKAHMWFILAPLAHGGRLWWTYAQPSRPLPDFLSVPDSLNMTNAQINVLPTVMAGALQQAYDLHHDLPWKLTVHEPAIFGNGVMTATQAEANGSTQNPIAWQVVWNAAVPSTNQPARLTVMVTMPWQTASPPHSAPVLITENMSWSVTNHLISGGIVNVLMNGQTMQAIPVTDVAALEPSSTAAGISQPGASAY</sequence>
<name>A0A2T2WVD0_9FIRM</name>
<keyword evidence="2" id="KW-0812">Transmembrane</keyword>
<feature type="transmembrane region" description="Helical" evidence="2">
    <location>
        <begin position="7"/>
        <end position="26"/>
    </location>
</feature>
<evidence type="ECO:0000256" key="2">
    <source>
        <dbReference type="SAM" id="Phobius"/>
    </source>
</evidence>
<protein>
    <submittedName>
        <fullName evidence="3">Uncharacterized protein</fullName>
    </submittedName>
</protein>
<dbReference type="EMBL" id="PXYT01000040">
    <property type="protein sequence ID" value="PSR26183.1"/>
    <property type="molecule type" value="Genomic_DNA"/>
</dbReference>
<accession>A0A2T2WVD0</accession>
<evidence type="ECO:0000313" key="3">
    <source>
        <dbReference type="EMBL" id="PSR26183.1"/>
    </source>
</evidence>
<gene>
    <name evidence="3" type="ORF">C7B43_14575</name>
</gene>
<keyword evidence="2" id="KW-1133">Transmembrane helix</keyword>
<comment type="caution">
    <text evidence="3">The sequence shown here is derived from an EMBL/GenBank/DDBJ whole genome shotgun (WGS) entry which is preliminary data.</text>
</comment>
<dbReference type="AlphaFoldDB" id="A0A2T2WVD0"/>
<dbReference type="Proteomes" id="UP000242699">
    <property type="component" value="Unassembled WGS sequence"/>
</dbReference>
<organism evidence="3 4">
    <name type="scientific">Sulfobacillus benefaciens</name>
    <dbReference type="NCBI Taxonomy" id="453960"/>
    <lineage>
        <taxon>Bacteria</taxon>
        <taxon>Bacillati</taxon>
        <taxon>Bacillota</taxon>
        <taxon>Clostridia</taxon>
        <taxon>Eubacteriales</taxon>
        <taxon>Clostridiales Family XVII. Incertae Sedis</taxon>
        <taxon>Sulfobacillus</taxon>
    </lineage>
</organism>
<feature type="compositionally biased region" description="Basic residues" evidence="1">
    <location>
        <begin position="45"/>
        <end position="55"/>
    </location>
</feature>
<feature type="compositionally biased region" description="Low complexity" evidence="1">
    <location>
        <begin position="35"/>
        <end position="44"/>
    </location>
</feature>
<reference evidence="3 4" key="1">
    <citation type="journal article" date="2014" name="BMC Genomics">
        <title>Comparison of environmental and isolate Sulfobacillus genomes reveals diverse carbon, sulfur, nitrogen, and hydrogen metabolisms.</title>
        <authorList>
            <person name="Justice N.B."/>
            <person name="Norman A."/>
            <person name="Brown C.T."/>
            <person name="Singh A."/>
            <person name="Thomas B.C."/>
            <person name="Banfield J.F."/>
        </authorList>
    </citation>
    <scope>NUCLEOTIDE SEQUENCE [LARGE SCALE GENOMIC DNA]</scope>
    <source>
        <strain evidence="3">AMDSBA1</strain>
    </source>
</reference>